<evidence type="ECO:0008006" key="4">
    <source>
        <dbReference type="Google" id="ProtNLM"/>
    </source>
</evidence>
<dbReference type="RefSeq" id="WP_264485734.1">
    <property type="nucleotide sequence ID" value="NZ_JAPDDT010000001.1"/>
</dbReference>
<organism evidence="2 3">
    <name type="scientific">Luteolibacter arcticus</name>
    <dbReference type="NCBI Taxonomy" id="1581411"/>
    <lineage>
        <taxon>Bacteria</taxon>
        <taxon>Pseudomonadati</taxon>
        <taxon>Verrucomicrobiota</taxon>
        <taxon>Verrucomicrobiia</taxon>
        <taxon>Verrucomicrobiales</taxon>
        <taxon>Verrucomicrobiaceae</taxon>
        <taxon>Luteolibacter</taxon>
    </lineage>
</organism>
<protein>
    <recommendedName>
        <fullName evidence="4">Zinc-finger domain-containing protein</fullName>
    </recommendedName>
</protein>
<sequence>MDTLNPICEAAQRDISAALDDGIKLPASVLDHAEHCHDCAAFLDAWSGGLEEKLAAPLPPAGLELREKVLAMAGESVRVESSRHRLRGFVSAAAAAVVLGICGYSLIDIEPAGTSQVHKASYAEREFAALKSDFRRGLAALREPAGAVQRVLSP</sequence>
<name>A0ABT3GDB7_9BACT</name>
<proteinExistence type="predicted"/>
<keyword evidence="1" id="KW-1133">Transmembrane helix</keyword>
<comment type="caution">
    <text evidence="2">The sequence shown here is derived from an EMBL/GenBank/DDBJ whole genome shotgun (WGS) entry which is preliminary data.</text>
</comment>
<reference evidence="2 3" key="1">
    <citation type="submission" date="2022-10" db="EMBL/GenBank/DDBJ databases">
        <title>Luteolibacter arcticus strain CCTCC AB 2014275, whole genome shotgun sequencing project.</title>
        <authorList>
            <person name="Zhao G."/>
            <person name="Shen L."/>
        </authorList>
    </citation>
    <scope>NUCLEOTIDE SEQUENCE [LARGE SCALE GENOMIC DNA]</scope>
    <source>
        <strain evidence="2 3">CCTCC AB 2014275</strain>
    </source>
</reference>
<keyword evidence="1" id="KW-0812">Transmembrane</keyword>
<keyword evidence="3" id="KW-1185">Reference proteome</keyword>
<keyword evidence="1" id="KW-0472">Membrane</keyword>
<accession>A0ABT3GDB7</accession>
<evidence type="ECO:0000313" key="2">
    <source>
        <dbReference type="EMBL" id="MCW1921625.1"/>
    </source>
</evidence>
<gene>
    <name evidence="2" type="ORF">OKA05_03615</name>
</gene>
<evidence type="ECO:0000256" key="1">
    <source>
        <dbReference type="SAM" id="Phobius"/>
    </source>
</evidence>
<dbReference type="Proteomes" id="UP001320876">
    <property type="component" value="Unassembled WGS sequence"/>
</dbReference>
<evidence type="ECO:0000313" key="3">
    <source>
        <dbReference type="Proteomes" id="UP001320876"/>
    </source>
</evidence>
<dbReference type="EMBL" id="JAPDDT010000001">
    <property type="protein sequence ID" value="MCW1921625.1"/>
    <property type="molecule type" value="Genomic_DNA"/>
</dbReference>
<feature type="transmembrane region" description="Helical" evidence="1">
    <location>
        <begin position="88"/>
        <end position="107"/>
    </location>
</feature>